<dbReference type="SUPFAM" id="SSF52540">
    <property type="entry name" value="P-loop containing nucleoside triphosphate hydrolases"/>
    <property type="match status" value="1"/>
</dbReference>
<keyword evidence="4 5" id="KW-0472">Membrane</keyword>
<evidence type="ECO:0000256" key="1">
    <source>
        <dbReference type="ARBA" id="ARBA00004141"/>
    </source>
</evidence>
<feature type="domain" description="ABC-2 type transporter transmembrane" evidence="6">
    <location>
        <begin position="240"/>
        <end position="301"/>
    </location>
</feature>
<dbReference type="PANTHER" id="PTHR48040:SF35">
    <property type="entry name" value="ABC TRANSPORTER G FAMILY MEMBER 39-LIKE"/>
    <property type="match status" value="1"/>
</dbReference>
<evidence type="ECO:0000256" key="2">
    <source>
        <dbReference type="ARBA" id="ARBA00022692"/>
    </source>
</evidence>
<evidence type="ECO:0000256" key="3">
    <source>
        <dbReference type="ARBA" id="ARBA00022989"/>
    </source>
</evidence>
<evidence type="ECO:0000256" key="4">
    <source>
        <dbReference type="ARBA" id="ARBA00023136"/>
    </source>
</evidence>
<sequence>MKFSNFLLTISSRSFPQLILQERDYKELIVTSNPSHCVSTSKTPNKFLLLFAYVEAHHILKELDILHLKEISGGGQDVERDDGARAARRPPVVANRMDDVENVGGGQARLEAQVEQMFDGLDDVDGAEDVPFDELVGMQAPVFHLVENAFTQGGGSCFGFVEFESLESVKSALKASTLEGQKENVVLEYILKLGLMLLVNLSEVLLVLGYINKTTSSSTGPIKMKRITTFLSRNLQMHFNRSMLAARLLRHYFLLLLIDQMAAGLFRVVAGVSREMVIANTLGSFVLLVVLLLGGYIMSRGSRVLSIFGMASLPHEVDSALERVARSEWALNENKRKALTIVVGLVANPSIIFMDEPTSGLDAERLLL</sequence>
<proteinExistence type="predicted"/>
<dbReference type="InterPro" id="IPR013525">
    <property type="entry name" value="ABC2_TM"/>
</dbReference>
<dbReference type="InterPro" id="IPR027417">
    <property type="entry name" value="P-loop_NTPase"/>
</dbReference>
<keyword evidence="3 5" id="KW-1133">Transmembrane helix</keyword>
<dbReference type="Proteomes" id="UP000631114">
    <property type="component" value="Unassembled WGS sequence"/>
</dbReference>
<dbReference type="PANTHER" id="PTHR48040">
    <property type="entry name" value="PLEIOTROPIC DRUG RESISTANCE PROTEIN 1-LIKE ISOFORM X1"/>
    <property type="match status" value="1"/>
</dbReference>
<evidence type="ECO:0000256" key="5">
    <source>
        <dbReference type="SAM" id="Phobius"/>
    </source>
</evidence>
<dbReference type="Pfam" id="PF01061">
    <property type="entry name" value="ABC2_membrane"/>
    <property type="match status" value="1"/>
</dbReference>
<evidence type="ECO:0000313" key="7">
    <source>
        <dbReference type="EMBL" id="KAF9594263.1"/>
    </source>
</evidence>
<feature type="transmembrane region" description="Helical" evidence="5">
    <location>
        <begin position="251"/>
        <end position="270"/>
    </location>
</feature>
<comment type="caution">
    <text evidence="7">The sequence shown here is derived from an EMBL/GenBank/DDBJ whole genome shotgun (WGS) entry which is preliminary data.</text>
</comment>
<evidence type="ECO:0000313" key="8">
    <source>
        <dbReference type="Proteomes" id="UP000631114"/>
    </source>
</evidence>
<accession>A0A835LG52</accession>
<keyword evidence="2 5" id="KW-0812">Transmembrane</keyword>
<organism evidence="7 8">
    <name type="scientific">Coptis chinensis</name>
    <dbReference type="NCBI Taxonomy" id="261450"/>
    <lineage>
        <taxon>Eukaryota</taxon>
        <taxon>Viridiplantae</taxon>
        <taxon>Streptophyta</taxon>
        <taxon>Embryophyta</taxon>
        <taxon>Tracheophyta</taxon>
        <taxon>Spermatophyta</taxon>
        <taxon>Magnoliopsida</taxon>
        <taxon>Ranunculales</taxon>
        <taxon>Ranunculaceae</taxon>
        <taxon>Coptidoideae</taxon>
        <taxon>Coptis</taxon>
    </lineage>
</organism>
<keyword evidence="8" id="KW-1185">Reference proteome</keyword>
<dbReference type="EMBL" id="JADFTS010000008">
    <property type="protein sequence ID" value="KAF9594263.1"/>
    <property type="molecule type" value="Genomic_DNA"/>
</dbReference>
<dbReference type="GO" id="GO:0016020">
    <property type="term" value="C:membrane"/>
    <property type="evidence" value="ECO:0007669"/>
    <property type="project" value="UniProtKB-SubCell"/>
</dbReference>
<protein>
    <recommendedName>
        <fullName evidence="6">ABC-2 type transporter transmembrane domain-containing protein</fullName>
    </recommendedName>
</protein>
<feature type="transmembrane region" description="Helical" evidence="5">
    <location>
        <begin position="276"/>
        <end position="298"/>
    </location>
</feature>
<dbReference type="AlphaFoldDB" id="A0A835LG52"/>
<reference evidence="7 8" key="1">
    <citation type="submission" date="2020-10" db="EMBL/GenBank/DDBJ databases">
        <title>The Coptis chinensis genome and diversification of protoberbering-type alkaloids.</title>
        <authorList>
            <person name="Wang B."/>
            <person name="Shu S."/>
            <person name="Song C."/>
            <person name="Liu Y."/>
        </authorList>
    </citation>
    <scope>NUCLEOTIDE SEQUENCE [LARGE SCALE GENOMIC DNA]</scope>
    <source>
        <strain evidence="7">HL-2020</strain>
        <tissue evidence="7">Leaf</tissue>
    </source>
</reference>
<name>A0A835LG52_9MAGN</name>
<dbReference type="GO" id="GO:0140359">
    <property type="term" value="F:ABC-type transporter activity"/>
    <property type="evidence" value="ECO:0007669"/>
    <property type="project" value="InterPro"/>
</dbReference>
<comment type="subcellular location">
    <subcellularLocation>
        <location evidence="1">Membrane</location>
        <topology evidence="1">Multi-pass membrane protein</topology>
    </subcellularLocation>
</comment>
<gene>
    <name evidence="7" type="ORF">IFM89_028920</name>
</gene>
<evidence type="ECO:0000259" key="6">
    <source>
        <dbReference type="Pfam" id="PF01061"/>
    </source>
</evidence>